<evidence type="ECO:0000259" key="2">
    <source>
        <dbReference type="Pfam" id="PF14191"/>
    </source>
</evidence>
<dbReference type="OrthoDB" id="2665710at2"/>
<sequence>MDSYPQDFPFGIMDVVELLHLHIRRRQANSVYVDCPFCNDRRGKMNVNYVKNVWRCNYCGEHGGMLALYASVNNTTNSDAYREICDILQTDPPWGYEAEKKYFGCAGASNGEPRIGSSYPDRAQETSAEVLEEVPQSKRASDQEIHQTYSLLLEMLSLTDRHRRHLRSPKRGLTDEQIDSLGYKSTPPVFLCRSLTERLTAKGCTVQGVPGFYQLEDGNWSVKFNKRTAGILIPAKGLDGLIHGIQILLDVPLRNENDPPDKVGAKYIWFSSSTKYMGTTSGSPVHFVGNPFARTVYVTEGLLKADIAHLLMNRSFVAIAGANNVSRLDLLFTLLAQNGTELIVEAHDMDKYSNEAISQGASKIYLMARKHGMDCRRLTWNPNYKGVDDWQLALRRKEIQKKEEASMNFKARYLSGLCEMDDINRSVETWQRNQEQDVGLNGYLGLTEGEYAVLLQDGQNVLKELLDTQCRKCCFRIYQLDFEEEPTIPFAFLGIEALHKAGFKQPPAAKYRLVCEDSIRVPREQSDDEILQRLFIRYSTPREDCPKRCLAASDVVELYDEEQRLYFYRDLETFVPVRFSPAFAKPIAERQSDNG</sequence>
<dbReference type="eggNOG" id="COG0358">
    <property type="taxonomic scope" value="Bacteria"/>
</dbReference>
<dbReference type="InterPro" id="IPR025923">
    <property type="entry name" value="YodL-like_dom"/>
</dbReference>
<dbReference type="HOGENOM" id="CLU_032287_0_0_9"/>
<dbReference type="EMBL" id="CP002109">
    <property type="protein sequence ID" value="ADL03720.1"/>
    <property type="molecule type" value="Genomic_DNA"/>
</dbReference>
<dbReference type="Gene3D" id="3.90.580.10">
    <property type="entry name" value="Zinc finger, CHC2-type domain"/>
    <property type="match status" value="1"/>
</dbReference>
<dbReference type="SUPFAM" id="SSF57783">
    <property type="entry name" value="Zinc beta-ribbon"/>
    <property type="match status" value="1"/>
</dbReference>
<protein>
    <submittedName>
        <fullName evidence="3">Uncharacterized protein</fullName>
    </submittedName>
</protein>
<evidence type="ECO:0000259" key="1">
    <source>
        <dbReference type="Pfam" id="PF01807"/>
    </source>
</evidence>
<dbReference type="Proteomes" id="UP000001662">
    <property type="component" value="Chromosome"/>
</dbReference>
<dbReference type="GO" id="GO:0006260">
    <property type="term" value="P:DNA replication"/>
    <property type="evidence" value="ECO:0007669"/>
    <property type="project" value="InterPro"/>
</dbReference>
<evidence type="ECO:0000313" key="4">
    <source>
        <dbReference type="Proteomes" id="UP000001662"/>
    </source>
</evidence>
<dbReference type="GO" id="GO:0008270">
    <property type="term" value="F:zinc ion binding"/>
    <property type="evidence" value="ECO:0007669"/>
    <property type="project" value="InterPro"/>
</dbReference>
<organism evidence="3 4">
    <name type="scientific">Lacrimispora saccharolytica (strain ATCC 35040 / DSM 2544 / NRCC 2533 / WM1)</name>
    <name type="common">Clostridium saccharolyticum</name>
    <dbReference type="NCBI Taxonomy" id="610130"/>
    <lineage>
        <taxon>Bacteria</taxon>
        <taxon>Bacillati</taxon>
        <taxon>Bacillota</taxon>
        <taxon>Clostridia</taxon>
        <taxon>Lachnospirales</taxon>
        <taxon>Lachnospiraceae</taxon>
        <taxon>Lacrimispora</taxon>
    </lineage>
</organism>
<dbReference type="AlphaFoldDB" id="D9R7J1"/>
<dbReference type="Pfam" id="PF14191">
    <property type="entry name" value="YodL"/>
    <property type="match status" value="1"/>
</dbReference>
<dbReference type="Pfam" id="PF01807">
    <property type="entry name" value="Zn_ribbon_DnaG"/>
    <property type="match status" value="1"/>
</dbReference>
<evidence type="ECO:0000313" key="3">
    <source>
        <dbReference type="EMBL" id="ADL03720.1"/>
    </source>
</evidence>
<dbReference type="RefSeq" id="WP_013271815.1">
    <property type="nucleotide sequence ID" value="NC_014376.1"/>
</dbReference>
<dbReference type="STRING" id="610130.Closa_1104"/>
<dbReference type="InterPro" id="IPR002694">
    <property type="entry name" value="Znf_CHC2"/>
</dbReference>
<accession>D9R7J1</accession>
<keyword evidence="4" id="KW-1185">Reference proteome</keyword>
<feature type="domain" description="YodL-like" evidence="2">
    <location>
        <begin position="474"/>
        <end position="579"/>
    </location>
</feature>
<feature type="domain" description="Zinc finger CHC2-type" evidence="1">
    <location>
        <begin position="14"/>
        <end position="90"/>
    </location>
</feature>
<dbReference type="GO" id="GO:0003677">
    <property type="term" value="F:DNA binding"/>
    <property type="evidence" value="ECO:0007669"/>
    <property type="project" value="InterPro"/>
</dbReference>
<dbReference type="GO" id="GO:0003899">
    <property type="term" value="F:DNA-directed RNA polymerase activity"/>
    <property type="evidence" value="ECO:0007669"/>
    <property type="project" value="InterPro"/>
</dbReference>
<reference evidence="3" key="1">
    <citation type="submission" date="2010-07" db="EMBL/GenBank/DDBJ databases">
        <title>Complete sequence of Clostridium saccharolyticum WM1.</title>
        <authorList>
            <consortium name="US DOE Joint Genome Institute"/>
            <person name="Lucas S."/>
            <person name="Copeland A."/>
            <person name="Lapidus A."/>
            <person name="Cheng J.-F."/>
            <person name="Bruce D."/>
            <person name="Goodwin L."/>
            <person name="Pitluck S."/>
            <person name="Chertkov O."/>
            <person name="Detter J.C."/>
            <person name="Han C."/>
            <person name="Tapia R."/>
            <person name="Land M."/>
            <person name="Hauser L."/>
            <person name="Chang Y.-J."/>
            <person name="Jeffries C."/>
            <person name="Kyrpides N."/>
            <person name="Ivanova N."/>
            <person name="Mikhailova N."/>
            <person name="Mouttaki H."/>
            <person name="Lin L."/>
            <person name="Zhou J."/>
            <person name="Hemme C.L."/>
            <person name="Woyke T."/>
        </authorList>
    </citation>
    <scope>NUCLEOTIDE SEQUENCE [LARGE SCALE GENOMIC DNA]</scope>
    <source>
        <strain evidence="3">WM1</strain>
    </source>
</reference>
<name>D9R7J1_LACSW</name>
<dbReference type="KEGG" id="csh:Closa_1104"/>
<dbReference type="InterPro" id="IPR036977">
    <property type="entry name" value="DNA_primase_Znf_CHC2"/>
</dbReference>
<proteinExistence type="predicted"/>
<dbReference type="PaxDb" id="610130-Closa_1104"/>
<gene>
    <name evidence="3" type="ordered locus">Closa_1104</name>
</gene>